<accession>A0A6A6EZZ4</accession>
<dbReference type="EMBL" id="ML992719">
    <property type="protein sequence ID" value="KAF2206509.1"/>
    <property type="molecule type" value="Genomic_DNA"/>
</dbReference>
<feature type="compositionally biased region" description="Acidic residues" evidence="3">
    <location>
        <begin position="15"/>
        <end position="29"/>
    </location>
</feature>
<evidence type="ECO:0000256" key="3">
    <source>
        <dbReference type="SAM" id="MobiDB-lite"/>
    </source>
</evidence>
<protein>
    <recommendedName>
        <fullName evidence="2">SWR1-complex protein 5</fullName>
    </recommendedName>
</protein>
<dbReference type="PANTHER" id="PTHR48407:SF1">
    <property type="entry name" value="CRANIOFACIAL DEVELOPMENT PROTEIN 1"/>
    <property type="match status" value="1"/>
</dbReference>
<feature type="domain" description="BCNT-C" evidence="4">
    <location>
        <begin position="278"/>
        <end position="360"/>
    </location>
</feature>
<comment type="similarity">
    <text evidence="1">Belongs to the SWC5 family.</text>
</comment>
<dbReference type="PROSITE" id="PS51279">
    <property type="entry name" value="BCNT_C"/>
    <property type="match status" value="1"/>
</dbReference>
<feature type="compositionally biased region" description="Basic and acidic residues" evidence="3">
    <location>
        <begin position="217"/>
        <end position="230"/>
    </location>
</feature>
<dbReference type="InterPro" id="IPR011421">
    <property type="entry name" value="BCNT-C"/>
</dbReference>
<feature type="region of interest" description="Disordered" evidence="3">
    <location>
        <begin position="217"/>
        <end position="268"/>
    </location>
</feature>
<evidence type="ECO:0000313" key="6">
    <source>
        <dbReference type="Proteomes" id="UP000799539"/>
    </source>
</evidence>
<dbReference type="PANTHER" id="PTHR48407">
    <property type="entry name" value="CRANIOFACIAL DEVELOPMENT PROTEIN 1"/>
    <property type="match status" value="1"/>
</dbReference>
<dbReference type="AlphaFoldDB" id="A0A6A6EZZ4"/>
<sequence>MDEDMEDIDRRAEESGEEEYDENADEDFNPEQAKADHDNSESSSSDDDEGTPKRTKQKPSTKKRKSDAVQDVDLDSGDEATIRERKGKRRKKAAAAAQDEEDSGGEGGFIRTRRQRAVEREERKNRKRGVREGAVTIDVEKVWAELSSIPVGRTVLPPVARRIGVAEDGDEMDVDGDGDDKENGGEMVRIQRRHQYAGQITYVDVDVPRNSKEARKYFEEHPEQDPERIESAGTGNGMENATSDAAAAAKNRPLRRPSMFEPNPTGMVKGVASEKLRLRAPSRLDVLMEQKRLEAKKSAQKLNTMQMSQYDWKSYVEKEGLKDELDVYERSGNRFLAKEAFLDRAAGAREAKARDARMRL</sequence>
<dbReference type="Proteomes" id="UP000799539">
    <property type="component" value="Unassembled WGS sequence"/>
</dbReference>
<name>A0A6A6EZZ4_9PEZI</name>
<dbReference type="InterPro" id="IPR027124">
    <property type="entry name" value="Swc5/CFDP1/2"/>
</dbReference>
<reference evidence="5" key="1">
    <citation type="journal article" date="2020" name="Stud. Mycol.">
        <title>101 Dothideomycetes genomes: a test case for predicting lifestyles and emergence of pathogens.</title>
        <authorList>
            <person name="Haridas S."/>
            <person name="Albert R."/>
            <person name="Binder M."/>
            <person name="Bloem J."/>
            <person name="Labutti K."/>
            <person name="Salamov A."/>
            <person name="Andreopoulos B."/>
            <person name="Baker S."/>
            <person name="Barry K."/>
            <person name="Bills G."/>
            <person name="Bluhm B."/>
            <person name="Cannon C."/>
            <person name="Castanera R."/>
            <person name="Culley D."/>
            <person name="Daum C."/>
            <person name="Ezra D."/>
            <person name="Gonzalez J."/>
            <person name="Henrissat B."/>
            <person name="Kuo A."/>
            <person name="Liang C."/>
            <person name="Lipzen A."/>
            <person name="Lutzoni F."/>
            <person name="Magnuson J."/>
            <person name="Mondo S."/>
            <person name="Nolan M."/>
            <person name="Ohm R."/>
            <person name="Pangilinan J."/>
            <person name="Park H.-J."/>
            <person name="Ramirez L."/>
            <person name="Alfaro M."/>
            <person name="Sun H."/>
            <person name="Tritt A."/>
            <person name="Yoshinaga Y."/>
            <person name="Zwiers L.-H."/>
            <person name="Turgeon B."/>
            <person name="Goodwin S."/>
            <person name="Spatafora J."/>
            <person name="Crous P."/>
            <person name="Grigoriev I."/>
        </authorList>
    </citation>
    <scope>NUCLEOTIDE SEQUENCE</scope>
    <source>
        <strain evidence="5">SCOH1-5</strain>
    </source>
</reference>
<organism evidence="5 6">
    <name type="scientific">Cercospora zeae-maydis SCOH1-5</name>
    <dbReference type="NCBI Taxonomy" id="717836"/>
    <lineage>
        <taxon>Eukaryota</taxon>
        <taxon>Fungi</taxon>
        <taxon>Dikarya</taxon>
        <taxon>Ascomycota</taxon>
        <taxon>Pezizomycotina</taxon>
        <taxon>Dothideomycetes</taxon>
        <taxon>Dothideomycetidae</taxon>
        <taxon>Mycosphaerellales</taxon>
        <taxon>Mycosphaerellaceae</taxon>
        <taxon>Cercospora</taxon>
    </lineage>
</organism>
<keyword evidence="6" id="KW-1185">Reference proteome</keyword>
<evidence type="ECO:0000259" key="4">
    <source>
        <dbReference type="PROSITE" id="PS51279"/>
    </source>
</evidence>
<evidence type="ECO:0000256" key="2">
    <source>
        <dbReference type="ARBA" id="ARBA00019138"/>
    </source>
</evidence>
<evidence type="ECO:0000313" key="5">
    <source>
        <dbReference type="EMBL" id="KAF2206509.1"/>
    </source>
</evidence>
<proteinExistence type="inferred from homology"/>
<feature type="region of interest" description="Disordered" evidence="3">
    <location>
        <begin position="1"/>
        <end position="129"/>
    </location>
</feature>
<feature type="compositionally biased region" description="Basic residues" evidence="3">
    <location>
        <begin position="53"/>
        <end position="65"/>
    </location>
</feature>
<gene>
    <name evidence="5" type="ORF">CERZMDRAFT_89257</name>
</gene>
<dbReference type="Pfam" id="PF07572">
    <property type="entry name" value="BCNT"/>
    <property type="match status" value="1"/>
</dbReference>
<dbReference type="GO" id="GO:0000812">
    <property type="term" value="C:Swr1 complex"/>
    <property type="evidence" value="ECO:0007669"/>
    <property type="project" value="TreeGrafter"/>
</dbReference>
<evidence type="ECO:0000256" key="1">
    <source>
        <dbReference type="ARBA" id="ARBA00010465"/>
    </source>
</evidence>
<dbReference type="OrthoDB" id="445677at2759"/>